<evidence type="ECO:0000313" key="1">
    <source>
        <dbReference type="EMBL" id="KAK0495805.1"/>
    </source>
</evidence>
<evidence type="ECO:0000313" key="2">
    <source>
        <dbReference type="Proteomes" id="UP001175228"/>
    </source>
</evidence>
<organism evidence="1 2">
    <name type="scientific">Armillaria luteobubalina</name>
    <dbReference type="NCBI Taxonomy" id="153913"/>
    <lineage>
        <taxon>Eukaryota</taxon>
        <taxon>Fungi</taxon>
        <taxon>Dikarya</taxon>
        <taxon>Basidiomycota</taxon>
        <taxon>Agaricomycotina</taxon>
        <taxon>Agaricomycetes</taxon>
        <taxon>Agaricomycetidae</taxon>
        <taxon>Agaricales</taxon>
        <taxon>Marasmiineae</taxon>
        <taxon>Physalacriaceae</taxon>
        <taxon>Armillaria</taxon>
    </lineage>
</organism>
<name>A0AA39Q427_9AGAR</name>
<dbReference type="EMBL" id="JAUEPU010000016">
    <property type="protein sequence ID" value="KAK0495805.1"/>
    <property type="molecule type" value="Genomic_DNA"/>
</dbReference>
<protein>
    <submittedName>
        <fullName evidence="1">Uncharacterized protein</fullName>
    </submittedName>
</protein>
<dbReference type="Proteomes" id="UP001175228">
    <property type="component" value="Unassembled WGS sequence"/>
</dbReference>
<comment type="caution">
    <text evidence="1">The sequence shown here is derived from an EMBL/GenBank/DDBJ whole genome shotgun (WGS) entry which is preliminary data.</text>
</comment>
<reference evidence="1" key="1">
    <citation type="submission" date="2023-06" db="EMBL/GenBank/DDBJ databases">
        <authorList>
            <consortium name="Lawrence Berkeley National Laboratory"/>
            <person name="Ahrendt S."/>
            <person name="Sahu N."/>
            <person name="Indic B."/>
            <person name="Wong-Bajracharya J."/>
            <person name="Merenyi Z."/>
            <person name="Ke H.-M."/>
            <person name="Monk M."/>
            <person name="Kocsube S."/>
            <person name="Drula E."/>
            <person name="Lipzen A."/>
            <person name="Balint B."/>
            <person name="Henrissat B."/>
            <person name="Andreopoulos B."/>
            <person name="Martin F.M."/>
            <person name="Harder C.B."/>
            <person name="Rigling D."/>
            <person name="Ford K.L."/>
            <person name="Foster G.D."/>
            <person name="Pangilinan J."/>
            <person name="Papanicolaou A."/>
            <person name="Barry K."/>
            <person name="LaButti K."/>
            <person name="Viragh M."/>
            <person name="Koriabine M."/>
            <person name="Yan M."/>
            <person name="Riley R."/>
            <person name="Champramary S."/>
            <person name="Plett K.L."/>
            <person name="Tsai I.J."/>
            <person name="Slot J."/>
            <person name="Sipos G."/>
            <person name="Plett J."/>
            <person name="Nagy L.G."/>
            <person name="Grigoriev I.V."/>
        </authorList>
    </citation>
    <scope>NUCLEOTIDE SEQUENCE</scope>
    <source>
        <strain evidence="1">HWK02</strain>
    </source>
</reference>
<sequence>MVIEAGDASHKLGGRKVSGRGVLGTHATRIGDQREFVKVLVPEGEGDGEREGIAEPALAAPYNISRQATLCLPMYDIQTKVLCFVKDSWRDVNLPASGESNILQTLRVDKAKEDIHEHGRFLHLFTRYGVRFFTVTCSAEPVNNRSVSNLKAKDPRKRSTAACHRIVGTVFLAEGNLRDTARLESPRSDLTTLFRADRGKVPEDIFGFFTHSFAQYEVRFFTVTRSASQLQDQGQLSDHPSNQGKDNARQNKHSMVDFWNSTWHQSFA</sequence>
<gene>
    <name evidence="1" type="ORF">EDD18DRAFT_1105738</name>
</gene>
<proteinExistence type="predicted"/>
<keyword evidence="2" id="KW-1185">Reference proteome</keyword>
<accession>A0AA39Q427</accession>
<dbReference type="AlphaFoldDB" id="A0AA39Q427"/>